<evidence type="ECO:0000256" key="1">
    <source>
        <dbReference type="SAM" id="SignalP"/>
    </source>
</evidence>
<gene>
    <name evidence="2" type="ORF">EC912_102821</name>
</gene>
<evidence type="ECO:0000313" key="3">
    <source>
        <dbReference type="Proteomes" id="UP000295645"/>
    </source>
</evidence>
<accession>A0A4R3YV68</accession>
<reference evidence="2 3" key="1">
    <citation type="submission" date="2019-03" db="EMBL/GenBank/DDBJ databases">
        <title>Above-ground endophytic microbial communities from plants in different locations in the United States.</title>
        <authorList>
            <person name="Frank C."/>
        </authorList>
    </citation>
    <scope>NUCLEOTIDE SEQUENCE [LARGE SCALE GENOMIC DNA]</scope>
    <source>
        <strain evidence="2 3">LP_13_YM</strain>
    </source>
</reference>
<dbReference type="EMBL" id="SMCS01000002">
    <property type="protein sequence ID" value="TCV96470.1"/>
    <property type="molecule type" value="Genomic_DNA"/>
</dbReference>
<sequence>MKRNRFIVGGLAALLLQQTAFASLNEDVANIVWTSCGDAVPDSTTEALGDRLQCGTLIGPIDHLRPDLGRVELGVVRVKAENPAMREGTIFFNPGGPGQSPVASFRRSSITGGSSNPTMLSMAIRSASSSDTTLSVSFHAASRVHSYSIVRRSQVHTMSWRPISVPTISMPPIRPRATWASTARGIRSIGISARSRGHTIWISYGVL</sequence>
<keyword evidence="1" id="KW-0732">Signal</keyword>
<name>A0A4R3YV68_9GAMM</name>
<organism evidence="2 3">
    <name type="scientific">Luteibacter rhizovicinus</name>
    <dbReference type="NCBI Taxonomy" id="242606"/>
    <lineage>
        <taxon>Bacteria</taxon>
        <taxon>Pseudomonadati</taxon>
        <taxon>Pseudomonadota</taxon>
        <taxon>Gammaproteobacteria</taxon>
        <taxon>Lysobacterales</taxon>
        <taxon>Rhodanobacteraceae</taxon>
        <taxon>Luteibacter</taxon>
    </lineage>
</organism>
<keyword evidence="3" id="KW-1185">Reference proteome</keyword>
<dbReference type="AlphaFoldDB" id="A0A4R3YV68"/>
<evidence type="ECO:0008006" key="4">
    <source>
        <dbReference type="Google" id="ProtNLM"/>
    </source>
</evidence>
<feature type="chain" id="PRO_5020443701" description="Secreted protein" evidence="1">
    <location>
        <begin position="23"/>
        <end position="207"/>
    </location>
</feature>
<evidence type="ECO:0000313" key="2">
    <source>
        <dbReference type="EMBL" id="TCV96470.1"/>
    </source>
</evidence>
<protein>
    <recommendedName>
        <fullName evidence="4">Secreted protein</fullName>
    </recommendedName>
</protein>
<feature type="signal peptide" evidence="1">
    <location>
        <begin position="1"/>
        <end position="22"/>
    </location>
</feature>
<proteinExistence type="predicted"/>
<comment type="caution">
    <text evidence="2">The sequence shown here is derived from an EMBL/GenBank/DDBJ whole genome shotgun (WGS) entry which is preliminary data.</text>
</comment>
<dbReference type="Proteomes" id="UP000295645">
    <property type="component" value="Unassembled WGS sequence"/>
</dbReference>